<keyword evidence="9" id="KW-0472">Membrane</keyword>
<keyword evidence="4" id="KW-0813">Transport</keyword>
<evidence type="ECO:0000256" key="5">
    <source>
        <dbReference type="ARBA" id="ARBA00022475"/>
    </source>
</evidence>
<dbReference type="GO" id="GO:0015627">
    <property type="term" value="C:type II protein secretion system complex"/>
    <property type="evidence" value="ECO:0007669"/>
    <property type="project" value="InterPro"/>
</dbReference>
<name>G4QNL3_GLANF</name>
<gene>
    <name evidence="11" type="primary">gspN</name>
    <name evidence="11" type="ordered locus">GNIT_3477</name>
</gene>
<reference evidence="11 12" key="1">
    <citation type="journal article" date="2011" name="J. Bacteriol.">
        <title>Complete genome sequence of seawater bacterium Glaciecola nitratireducens FR1064T.</title>
        <authorList>
            <person name="Bian F."/>
            <person name="Qin Q.L."/>
            <person name="Xie B.B."/>
            <person name="Shu Y.L."/>
            <person name="Zhang X.Y."/>
            <person name="Yu Y."/>
            <person name="Chen B."/>
            <person name="Chen X.L."/>
            <person name="Zhou B.C."/>
            <person name="Zhang Y.Z."/>
        </authorList>
    </citation>
    <scope>NUCLEOTIDE SEQUENCE [LARGE SCALE GENOMIC DNA]</scope>
    <source>
        <strain evidence="12">JCM 12485 / KCTC 12276 / FR1064</strain>
    </source>
</reference>
<dbReference type="GO" id="GO:0005886">
    <property type="term" value="C:plasma membrane"/>
    <property type="evidence" value="ECO:0007669"/>
    <property type="project" value="UniProtKB-SubCell"/>
</dbReference>
<evidence type="ECO:0000256" key="3">
    <source>
        <dbReference type="ARBA" id="ARBA00021563"/>
    </source>
</evidence>
<evidence type="ECO:0000256" key="1">
    <source>
        <dbReference type="ARBA" id="ARBA00004533"/>
    </source>
</evidence>
<dbReference type="HOGENOM" id="CLU_092754_1_0_6"/>
<evidence type="ECO:0000313" key="12">
    <source>
        <dbReference type="Proteomes" id="UP000009282"/>
    </source>
</evidence>
<sequence length="255" mass="28053">MIKMKPWKWIVLAIFTYLILLVAYLPAVHIVKFIQTNNPNLPVSIGKVEGTLWTGKVDKLIAQGIVINNLKWELSPWSLLIGNASVDLNGGKIRGSEQAYVKGNVSASLFNLQNVSAEEFRLFLPARSVMAQLPLPVPVTADGRFRVEIKEFEFNKACVNLAGRGSWLNGSVSGPSGVIDFGNFDANLVCEGEQFAIQIQPDNMLNLDAKVLLSVAGKYNIKGRFKPSDTMPKEVQQAANFFGAADNEGFRKINL</sequence>
<evidence type="ECO:0000256" key="8">
    <source>
        <dbReference type="ARBA" id="ARBA00022927"/>
    </source>
</evidence>
<dbReference type="OrthoDB" id="6118198at2"/>
<comment type="subcellular location">
    <subcellularLocation>
        <location evidence="1">Cell inner membrane</location>
    </subcellularLocation>
</comment>
<dbReference type="STRING" id="1085623.GNIT_3477"/>
<evidence type="ECO:0000256" key="2">
    <source>
        <dbReference type="ARBA" id="ARBA00007208"/>
    </source>
</evidence>
<dbReference type="Proteomes" id="UP000009282">
    <property type="component" value="Chromosome"/>
</dbReference>
<evidence type="ECO:0000256" key="9">
    <source>
        <dbReference type="ARBA" id="ARBA00023136"/>
    </source>
</evidence>
<evidence type="ECO:0000256" key="10">
    <source>
        <dbReference type="ARBA" id="ARBA00030772"/>
    </source>
</evidence>
<dbReference type="EMBL" id="CP003060">
    <property type="protein sequence ID" value="AEP31571.1"/>
    <property type="molecule type" value="Genomic_DNA"/>
</dbReference>
<dbReference type="RefSeq" id="WP_014110442.1">
    <property type="nucleotide sequence ID" value="NC_016041.1"/>
</dbReference>
<protein>
    <recommendedName>
        <fullName evidence="3">Type II secretion system protein N</fullName>
    </recommendedName>
    <alternativeName>
        <fullName evidence="10">General secretion pathway protein N</fullName>
    </alternativeName>
</protein>
<proteinExistence type="inferred from homology"/>
<evidence type="ECO:0000256" key="6">
    <source>
        <dbReference type="ARBA" id="ARBA00022519"/>
    </source>
</evidence>
<dbReference type="AlphaFoldDB" id="G4QNL3"/>
<keyword evidence="7" id="KW-0812">Transmembrane</keyword>
<evidence type="ECO:0000256" key="7">
    <source>
        <dbReference type="ARBA" id="ARBA00022692"/>
    </source>
</evidence>
<dbReference type="GO" id="GO:0015628">
    <property type="term" value="P:protein secretion by the type II secretion system"/>
    <property type="evidence" value="ECO:0007669"/>
    <property type="project" value="InterPro"/>
</dbReference>
<keyword evidence="5" id="KW-1003">Cell membrane</keyword>
<dbReference type="InterPro" id="IPR022792">
    <property type="entry name" value="T2SS_protein-GspN"/>
</dbReference>
<keyword evidence="8" id="KW-0653">Protein transport</keyword>
<comment type="similarity">
    <text evidence="2">Belongs to the GSP N family.</text>
</comment>
<dbReference type="Pfam" id="PF01203">
    <property type="entry name" value="T2SSN"/>
    <property type="match status" value="1"/>
</dbReference>
<keyword evidence="6" id="KW-0997">Cell inner membrane</keyword>
<evidence type="ECO:0000256" key="4">
    <source>
        <dbReference type="ARBA" id="ARBA00022448"/>
    </source>
</evidence>
<keyword evidence="12" id="KW-1185">Reference proteome</keyword>
<organism evidence="11 12">
    <name type="scientific">Glaciecola nitratireducens (strain JCM 12485 / KCTC 12276 / FR1064)</name>
    <dbReference type="NCBI Taxonomy" id="1085623"/>
    <lineage>
        <taxon>Bacteria</taxon>
        <taxon>Pseudomonadati</taxon>
        <taxon>Pseudomonadota</taxon>
        <taxon>Gammaproteobacteria</taxon>
        <taxon>Alteromonadales</taxon>
        <taxon>Alteromonadaceae</taxon>
        <taxon>Brumicola</taxon>
    </lineage>
</organism>
<evidence type="ECO:0000313" key="11">
    <source>
        <dbReference type="EMBL" id="AEP31571.1"/>
    </source>
</evidence>
<accession>G4QNL3</accession>
<dbReference type="KEGG" id="gni:GNIT_3477"/>
<dbReference type="eggNOG" id="ENOG5032RTB">
    <property type="taxonomic scope" value="Bacteria"/>
</dbReference>